<dbReference type="GeneID" id="24094686"/>
<organism evidence="3 4">
    <name type="scientific">Fibroporia radiculosa</name>
    <dbReference type="NCBI Taxonomy" id="599839"/>
    <lineage>
        <taxon>Eukaryota</taxon>
        <taxon>Fungi</taxon>
        <taxon>Dikarya</taxon>
        <taxon>Basidiomycota</taxon>
        <taxon>Agaricomycotina</taxon>
        <taxon>Agaricomycetes</taxon>
        <taxon>Polyporales</taxon>
        <taxon>Fibroporiaceae</taxon>
        <taxon>Fibroporia</taxon>
    </lineage>
</organism>
<dbReference type="STRING" id="599839.J4GLD6"/>
<dbReference type="InParanoid" id="J4GLD6"/>
<dbReference type="EMBL" id="HE796950">
    <property type="protein sequence ID" value="CCL99775.1"/>
    <property type="molecule type" value="Genomic_DNA"/>
</dbReference>
<feature type="region of interest" description="Disordered" evidence="2">
    <location>
        <begin position="390"/>
        <end position="489"/>
    </location>
</feature>
<feature type="region of interest" description="Disordered" evidence="2">
    <location>
        <begin position="867"/>
        <end position="892"/>
    </location>
</feature>
<feature type="compositionally biased region" description="Polar residues" evidence="2">
    <location>
        <begin position="327"/>
        <end position="345"/>
    </location>
</feature>
<gene>
    <name evidence="3" type="ORF">FIBRA_01797</name>
</gene>
<dbReference type="AlphaFoldDB" id="J4GLD6"/>
<dbReference type="OrthoDB" id="3258279at2759"/>
<name>J4GLD6_9APHY</name>
<feature type="region of interest" description="Disordered" evidence="2">
    <location>
        <begin position="766"/>
        <end position="793"/>
    </location>
</feature>
<dbReference type="PANTHER" id="PTHR13037:SF24">
    <property type="entry name" value="POLYCOMB PROTEIN PCL-RELATED"/>
    <property type="match status" value="1"/>
</dbReference>
<dbReference type="HOGENOM" id="CLU_004932_0_0_1"/>
<evidence type="ECO:0000256" key="1">
    <source>
        <dbReference type="ARBA" id="ARBA00022581"/>
    </source>
</evidence>
<proteinExistence type="predicted"/>
<evidence type="ECO:0000313" key="4">
    <source>
        <dbReference type="Proteomes" id="UP000006352"/>
    </source>
</evidence>
<keyword evidence="1" id="KW-0945">Host-virus interaction</keyword>
<dbReference type="Proteomes" id="UP000006352">
    <property type="component" value="Unassembled WGS sequence"/>
</dbReference>
<feature type="region of interest" description="Disordered" evidence="2">
    <location>
        <begin position="565"/>
        <end position="625"/>
    </location>
</feature>
<feature type="compositionally biased region" description="Basic residues" evidence="2">
    <location>
        <begin position="272"/>
        <end position="284"/>
    </location>
</feature>
<sequence>MSNDNNTENELPTLDKLLLPKRRNVKAARLKRAAAPMAPTQTRMEAGQSPDSGPFTLPSSHPQDLHAAKMLISPPPEETLRMGRYSNSRARSTSAAAPTSTRIYSPDLSNSGSSKRKRRMPPLSSRFTQDAISFHDQMYGGNLGDDAIGVETTPNPKPRKQSKRNVSFVVEGSPSRPSSSISIAVLSATPTRASRHRASVSPVKNLPSPHSTNPNADYILPSPSQRHLREHIAHTRRSTTPLPPYEPPTERFTPPREVFYTPPPPSPSKAHQSSKRKTTSKQKARLTLSIKKEPPIIDLSQPPPPPSPTEDPLLLTGPPQRHRSRPSLVSTYSRDTPPLASTSPITEYDAEDSRLFDLQFDRGMNMSTSSMSEDTLPVPVFDLEGVREDDAGAWSDSDSDDVEFDQTGEYTGKFRLITVPTKEDPPSPTTRRRMEKWGRPISPFPDLGMVPSARDVGQSDVDAELSQTEDDETEDTAVGGSPEGTDDSDETLQLSADVVMDAGHAPIDSDSKGKHVQHKILADLSQQFSDLVVTDIYVSSDGGRQRELQPADYVPALEVEGVQVPEALRGEEYPESENILDEDETEEDFVDRELSKEPEPENDDDDATHAHLDSSHFSRPSRPFVEVDEDRVEIIPQHDDDAGSSDGSEILDEGVIRITSDDPLAAARAAAILKMHDYDCIQRIAAKKRRHSHLSVDSLLKASRRHSMTGARVTKHSSPISRRHTLGGIIGDKVIIPGSPSILLPDLLKSNESAIHLERSSLRSAAGRDLVKTPSRSSDPPSTSSQSASPASQEWTKADWKILDGCFTDERLVVGMSQHLSAGVLGDVDDVILGSVVDRYIEQIGGVDALAHRPRLQRSDILRRAQALQQKQRSGRVAPPTPISRQLSLKGHGPSSLINPNVAHLSVQERLANSVSQILPGVSTPKYSHLLEEALSVAGDTQQPSSGGLVIQSALPNPTLQPSTPSIAARMRGFLTSYLYHSPKPPPVKSVLPQRPSLPVPPPEVFEKPRQTIATPISKPAPRPPHPKDTVYLHPVPSAKSSMIPRVSRQPQRMVKLHPTSVEKPMLKGSRLRDRRSSGASVKDIIRDFESLADMDGDCIQGTKDPQLRRTRSVGKMGSEGARPVWRP</sequence>
<feature type="compositionally biased region" description="Low complexity" evidence="2">
    <location>
        <begin position="773"/>
        <end position="793"/>
    </location>
</feature>
<feature type="compositionally biased region" description="Acidic residues" evidence="2">
    <location>
        <begin position="461"/>
        <end position="475"/>
    </location>
</feature>
<dbReference type="RefSeq" id="XP_012179058.1">
    <property type="nucleotide sequence ID" value="XM_012323668.1"/>
</dbReference>
<feature type="compositionally biased region" description="Low complexity" evidence="2">
    <location>
        <begin position="173"/>
        <end position="183"/>
    </location>
</feature>
<feature type="compositionally biased region" description="Basic and acidic residues" evidence="2">
    <location>
        <begin position="607"/>
        <end position="616"/>
    </location>
</feature>
<feature type="region of interest" description="Disordered" evidence="2">
    <location>
        <begin position="77"/>
        <end position="128"/>
    </location>
</feature>
<feature type="compositionally biased region" description="Acidic residues" evidence="2">
    <location>
        <begin position="397"/>
        <end position="406"/>
    </location>
</feature>
<accession>J4GLD6</accession>
<feature type="compositionally biased region" description="Low complexity" evidence="2">
    <location>
        <begin position="88"/>
        <end position="102"/>
    </location>
</feature>
<feature type="compositionally biased region" description="Acidic residues" evidence="2">
    <location>
        <begin position="573"/>
        <end position="590"/>
    </location>
</feature>
<feature type="region of interest" description="Disordered" evidence="2">
    <location>
        <begin position="1096"/>
        <end position="1128"/>
    </location>
</feature>
<dbReference type="PANTHER" id="PTHR13037">
    <property type="entry name" value="FORMIN"/>
    <property type="match status" value="1"/>
</dbReference>
<feature type="region of interest" description="Disordered" evidence="2">
    <location>
        <begin position="235"/>
        <end position="350"/>
    </location>
</feature>
<evidence type="ECO:0000313" key="3">
    <source>
        <dbReference type="EMBL" id="CCL99775.1"/>
    </source>
</evidence>
<reference evidence="3 4" key="1">
    <citation type="journal article" date="2012" name="Appl. Environ. Microbiol.">
        <title>Short-read sequencing for genomic analysis of the brown rot fungus Fibroporia radiculosa.</title>
        <authorList>
            <person name="Tang J.D."/>
            <person name="Perkins A.D."/>
            <person name="Sonstegard T.S."/>
            <person name="Schroeder S.G."/>
            <person name="Burgess S.C."/>
            <person name="Diehl S.V."/>
        </authorList>
    </citation>
    <scope>NUCLEOTIDE SEQUENCE [LARGE SCALE GENOMIC DNA]</scope>
    <source>
        <strain evidence="3 4">TFFH 294</strain>
    </source>
</reference>
<feature type="region of interest" description="Disordered" evidence="2">
    <location>
        <begin position="28"/>
        <end position="62"/>
    </location>
</feature>
<evidence type="ECO:0000256" key="2">
    <source>
        <dbReference type="SAM" id="MobiDB-lite"/>
    </source>
</evidence>
<protein>
    <submittedName>
        <fullName evidence="3">Uncharacterized protein</fullName>
    </submittedName>
</protein>
<keyword evidence="4" id="KW-1185">Reference proteome</keyword>
<feature type="region of interest" description="Disordered" evidence="2">
    <location>
        <begin position="143"/>
        <end position="221"/>
    </location>
</feature>